<keyword evidence="1" id="KW-0812">Transmembrane</keyword>
<name>A0A5B8R3T0_9GAMM</name>
<accession>A0A5B8R3T0</accession>
<feature type="transmembrane region" description="Helical" evidence="1">
    <location>
        <begin position="134"/>
        <end position="153"/>
    </location>
</feature>
<dbReference type="InterPro" id="IPR007404">
    <property type="entry name" value="YdjM-like"/>
</dbReference>
<feature type="transmembrane region" description="Helical" evidence="1">
    <location>
        <begin position="68"/>
        <end position="91"/>
    </location>
</feature>
<dbReference type="PANTHER" id="PTHR35531">
    <property type="entry name" value="INNER MEMBRANE PROTEIN YBCI-RELATED"/>
    <property type="match status" value="1"/>
</dbReference>
<keyword evidence="2" id="KW-0378">Hydrolase</keyword>
<proteinExistence type="predicted"/>
<dbReference type="GO" id="GO:0016787">
    <property type="term" value="F:hydrolase activity"/>
    <property type="evidence" value="ECO:0007669"/>
    <property type="project" value="UniProtKB-KW"/>
</dbReference>
<evidence type="ECO:0000256" key="1">
    <source>
        <dbReference type="SAM" id="Phobius"/>
    </source>
</evidence>
<gene>
    <name evidence="2" type="ORF">D0436_22000</name>
</gene>
<dbReference type="PANTHER" id="PTHR35531:SF1">
    <property type="entry name" value="INNER MEMBRANE PROTEIN YBCI-RELATED"/>
    <property type="match status" value="1"/>
</dbReference>
<feature type="transmembrane region" description="Helical" evidence="1">
    <location>
        <begin position="103"/>
        <end position="122"/>
    </location>
</feature>
<sequence length="154" mass="16588">MRYAAHVGLGVGCWGVYAAIVNSYAPETVIGVVDACLMLPVVAIASLLPDIDHPESKLGRRIKPISTILSLFSHRGITHSLWAVGLMVWLLASHQADSIASQALVIGYLSHLLGDAVTPAGIRPFWPLGRAQRIGLNHAVVASVGIILFLRWMY</sequence>
<dbReference type="EMBL" id="CP031775">
    <property type="protein sequence ID" value="QDZ92909.1"/>
    <property type="molecule type" value="Genomic_DNA"/>
</dbReference>
<dbReference type="RefSeq" id="WP_037429945.1">
    <property type="nucleotide sequence ID" value="NZ_CP076856.1"/>
</dbReference>
<protein>
    <submittedName>
        <fullName evidence="2">Metal-dependent hydrolase</fullName>
    </submittedName>
</protein>
<feature type="transmembrane region" description="Helical" evidence="1">
    <location>
        <begin position="28"/>
        <end position="48"/>
    </location>
</feature>
<keyword evidence="1" id="KW-0472">Membrane</keyword>
<dbReference type="Pfam" id="PF04307">
    <property type="entry name" value="YdjM"/>
    <property type="match status" value="1"/>
</dbReference>
<keyword evidence="1" id="KW-1133">Transmembrane helix</keyword>
<organism evidence="2">
    <name type="scientific">Shewanella decolorationis</name>
    <dbReference type="NCBI Taxonomy" id="256839"/>
    <lineage>
        <taxon>Bacteria</taxon>
        <taxon>Pseudomonadati</taxon>
        <taxon>Pseudomonadota</taxon>
        <taxon>Gammaproteobacteria</taxon>
        <taxon>Alteromonadales</taxon>
        <taxon>Shewanellaceae</taxon>
        <taxon>Shewanella</taxon>
    </lineage>
</organism>
<dbReference type="AlphaFoldDB" id="A0A5B8R3T0"/>
<evidence type="ECO:0000313" key="2">
    <source>
        <dbReference type="EMBL" id="QDZ92909.1"/>
    </source>
</evidence>
<reference evidence="2" key="1">
    <citation type="journal article" date="2019" name="Ecotoxicol. Environ. Saf.">
        <title>Microbial characterization of heavy metal resistant bacterial strains isolated from an electroplating wastewater treatment plant.</title>
        <authorList>
            <person name="Cai X."/>
            <person name="Zheng X."/>
            <person name="Zhang D."/>
            <person name="Iqbal W."/>
            <person name="Liu C."/>
            <person name="Yang B."/>
            <person name="Zhao X."/>
            <person name="Lu X."/>
            <person name="Mao Y."/>
        </authorList>
    </citation>
    <scope>NUCLEOTIDE SEQUENCE [LARGE SCALE GENOMIC DNA]</scope>
    <source>
        <strain evidence="2">Ni1-3</strain>
    </source>
</reference>